<evidence type="ECO:0000313" key="4">
    <source>
        <dbReference type="Proteomes" id="UP000000709"/>
    </source>
</evidence>
<sequence>MLCGIILISLAYFLDPDSTEVSTLNTEPAADPLVQDVDSHKLTNVVVNIGLVLHEFWKNYLIYATLEFYWYSVIVFNVAYYLFSCGTISAAMLDAQMPGGELVSRRTCKITGTMLLISNWVRFTLRSYLDHQ</sequence>
<feature type="signal peptide" evidence="2">
    <location>
        <begin position="1"/>
        <end position="16"/>
    </location>
</feature>
<proteinExistence type="predicted"/>
<dbReference type="GeneID" id="18873693"/>
<evidence type="ECO:0000256" key="1">
    <source>
        <dbReference type="SAM" id="Phobius"/>
    </source>
</evidence>
<evidence type="ECO:0000256" key="2">
    <source>
        <dbReference type="SAM" id="SignalP"/>
    </source>
</evidence>
<keyword evidence="1" id="KW-0472">Membrane</keyword>
<feature type="transmembrane region" description="Helical" evidence="1">
    <location>
        <begin position="60"/>
        <end position="83"/>
    </location>
</feature>
<keyword evidence="2" id="KW-0732">Signal</keyword>
<evidence type="ECO:0000313" key="3">
    <source>
        <dbReference type="EMBL" id="EGW31934.1"/>
    </source>
</evidence>
<dbReference type="AlphaFoldDB" id="G3ANE5"/>
<keyword evidence="4" id="KW-1185">Reference proteome</keyword>
<dbReference type="RefSeq" id="XP_007375210.1">
    <property type="nucleotide sequence ID" value="XM_007375148.1"/>
</dbReference>
<reference evidence="3 4" key="1">
    <citation type="journal article" date="2011" name="Proc. Natl. Acad. Sci. U.S.A.">
        <title>Comparative genomics of xylose-fermenting fungi for enhanced biofuel production.</title>
        <authorList>
            <person name="Wohlbach D.J."/>
            <person name="Kuo A."/>
            <person name="Sato T.K."/>
            <person name="Potts K.M."/>
            <person name="Salamov A.A."/>
            <person name="LaButti K.M."/>
            <person name="Sun H."/>
            <person name="Clum A."/>
            <person name="Pangilinan J.L."/>
            <person name="Lindquist E.A."/>
            <person name="Lucas S."/>
            <person name="Lapidus A."/>
            <person name="Jin M."/>
            <person name="Gunawan C."/>
            <person name="Balan V."/>
            <person name="Dale B.E."/>
            <person name="Jeffries T.W."/>
            <person name="Zinkel R."/>
            <person name="Barry K.W."/>
            <person name="Grigoriev I.V."/>
            <person name="Gasch A.P."/>
        </authorList>
    </citation>
    <scope>NUCLEOTIDE SEQUENCE [LARGE SCALE GENOMIC DNA]</scope>
    <source>
        <strain evidence="4">NRRL Y-27907 / 11-Y1</strain>
    </source>
</reference>
<keyword evidence="1" id="KW-0812">Transmembrane</keyword>
<organism evidence="4">
    <name type="scientific">Spathaspora passalidarum (strain NRRL Y-27907 / 11-Y1)</name>
    <dbReference type="NCBI Taxonomy" id="619300"/>
    <lineage>
        <taxon>Eukaryota</taxon>
        <taxon>Fungi</taxon>
        <taxon>Dikarya</taxon>
        <taxon>Ascomycota</taxon>
        <taxon>Saccharomycotina</taxon>
        <taxon>Pichiomycetes</taxon>
        <taxon>Debaryomycetaceae</taxon>
        <taxon>Spathaspora</taxon>
    </lineage>
</organism>
<dbReference type="KEGG" id="spaa:SPAPADRAFT_61037"/>
<accession>G3ANE5</accession>
<gene>
    <name evidence="3" type="ORF">SPAPADRAFT_61037</name>
</gene>
<keyword evidence="1" id="KW-1133">Transmembrane helix</keyword>
<name>G3ANE5_SPAPN</name>
<protein>
    <submittedName>
        <fullName evidence="3">Uncharacterized protein</fullName>
    </submittedName>
</protein>
<dbReference type="Proteomes" id="UP000000709">
    <property type="component" value="Unassembled WGS sequence"/>
</dbReference>
<dbReference type="InParanoid" id="G3ANE5"/>
<dbReference type="HOGENOM" id="CLU_1918396_0_0_1"/>
<dbReference type="EMBL" id="GL996502">
    <property type="protein sequence ID" value="EGW31934.1"/>
    <property type="molecule type" value="Genomic_DNA"/>
</dbReference>
<feature type="chain" id="PRO_5003442455" evidence="2">
    <location>
        <begin position="17"/>
        <end position="132"/>
    </location>
</feature>